<keyword evidence="2" id="KW-0378">Hydrolase</keyword>
<dbReference type="RefSeq" id="WP_085580639.1">
    <property type="nucleotide sequence ID" value="NZ_JFKA01000002.1"/>
</dbReference>
<dbReference type="PANTHER" id="PTHR43798:SF33">
    <property type="entry name" value="HYDROLASE, PUTATIVE (AFU_ORTHOLOGUE AFUA_2G14860)-RELATED"/>
    <property type="match status" value="1"/>
</dbReference>
<dbReference type="SUPFAM" id="SSF53474">
    <property type="entry name" value="alpha/beta-Hydrolases"/>
    <property type="match status" value="1"/>
</dbReference>
<dbReference type="STRING" id="1293891.TMES_06460"/>
<accession>A0A1Y2L2C0</accession>
<name>A0A1Y2L2C0_9PROT</name>
<evidence type="ECO:0000313" key="2">
    <source>
        <dbReference type="EMBL" id="OSQ39629.1"/>
    </source>
</evidence>
<reference evidence="2 3" key="1">
    <citation type="submission" date="2014-03" db="EMBL/GenBank/DDBJ databases">
        <title>The draft genome sequence of Thalassospira mesophila JCM 18969.</title>
        <authorList>
            <person name="Lai Q."/>
            <person name="Shao Z."/>
        </authorList>
    </citation>
    <scope>NUCLEOTIDE SEQUENCE [LARGE SCALE GENOMIC DNA]</scope>
    <source>
        <strain evidence="2 3">JCM 18969</strain>
    </source>
</reference>
<evidence type="ECO:0000313" key="3">
    <source>
        <dbReference type="Proteomes" id="UP000193391"/>
    </source>
</evidence>
<dbReference type="Gene3D" id="3.40.50.1820">
    <property type="entry name" value="alpha/beta hydrolase"/>
    <property type="match status" value="1"/>
</dbReference>
<protein>
    <submittedName>
        <fullName evidence="2">Alpha/beta hydrolase</fullName>
    </submittedName>
</protein>
<dbReference type="GO" id="GO:0016020">
    <property type="term" value="C:membrane"/>
    <property type="evidence" value="ECO:0007669"/>
    <property type="project" value="TreeGrafter"/>
</dbReference>
<gene>
    <name evidence="2" type="ORF">TMES_06460</name>
</gene>
<dbReference type="AlphaFoldDB" id="A0A1Y2L2C0"/>
<feature type="domain" description="AB hydrolase-1" evidence="1">
    <location>
        <begin position="30"/>
        <end position="179"/>
    </location>
</feature>
<dbReference type="InterPro" id="IPR050266">
    <property type="entry name" value="AB_hydrolase_sf"/>
</dbReference>
<dbReference type="Pfam" id="PF00561">
    <property type="entry name" value="Abhydrolase_1"/>
    <property type="match status" value="1"/>
</dbReference>
<dbReference type="PRINTS" id="PR00412">
    <property type="entry name" value="EPOXHYDRLASE"/>
</dbReference>
<dbReference type="InterPro" id="IPR000073">
    <property type="entry name" value="AB_hydrolase_1"/>
</dbReference>
<dbReference type="GO" id="GO:0046464">
    <property type="term" value="P:acylglycerol catabolic process"/>
    <property type="evidence" value="ECO:0007669"/>
    <property type="project" value="TreeGrafter"/>
</dbReference>
<sequence>MFEGFREDIIAGDGADIFVRHGGNADGPGLLLLHGYPQTSAMWHKVAPQLADKYHVVCADLRGYGRSSKPETDAQHSPYSKRAMAADMVKVMAQLGHSQFYVGAHDRGARVAHRMGMDHAGAVKAIAMLDIAPTREMYRDTDDAFARAYWHWFYLIQPAPFPETMIGGDPDAYWKFKCKAQSAGASPFAPEALDEYLTLFRNPAVIHASCEDYRAGASIDIAHDDADGDRKLSMPLLAIWGGRGVIERCFDALALWRARAENVNGFALPAGHYLAEEIPDQVATQFLDFFDKH</sequence>
<keyword evidence="3" id="KW-1185">Reference proteome</keyword>
<dbReference type="GO" id="GO:0047372">
    <property type="term" value="F:monoacylglycerol lipase activity"/>
    <property type="evidence" value="ECO:0007669"/>
    <property type="project" value="TreeGrafter"/>
</dbReference>
<dbReference type="InterPro" id="IPR000639">
    <property type="entry name" value="Epox_hydrolase-like"/>
</dbReference>
<dbReference type="EMBL" id="JFKA01000002">
    <property type="protein sequence ID" value="OSQ39629.1"/>
    <property type="molecule type" value="Genomic_DNA"/>
</dbReference>
<dbReference type="Proteomes" id="UP000193391">
    <property type="component" value="Unassembled WGS sequence"/>
</dbReference>
<comment type="caution">
    <text evidence="2">The sequence shown here is derived from an EMBL/GenBank/DDBJ whole genome shotgun (WGS) entry which is preliminary data.</text>
</comment>
<proteinExistence type="predicted"/>
<organism evidence="2 3">
    <name type="scientific">Thalassospira mesophila</name>
    <dbReference type="NCBI Taxonomy" id="1293891"/>
    <lineage>
        <taxon>Bacteria</taxon>
        <taxon>Pseudomonadati</taxon>
        <taxon>Pseudomonadota</taxon>
        <taxon>Alphaproteobacteria</taxon>
        <taxon>Rhodospirillales</taxon>
        <taxon>Thalassospiraceae</taxon>
        <taxon>Thalassospira</taxon>
    </lineage>
</organism>
<evidence type="ECO:0000259" key="1">
    <source>
        <dbReference type="Pfam" id="PF00561"/>
    </source>
</evidence>
<dbReference type="InterPro" id="IPR029058">
    <property type="entry name" value="AB_hydrolase_fold"/>
</dbReference>
<dbReference type="PANTHER" id="PTHR43798">
    <property type="entry name" value="MONOACYLGLYCEROL LIPASE"/>
    <property type="match status" value="1"/>
</dbReference>
<dbReference type="OrthoDB" id="9812774at2"/>